<proteinExistence type="predicted"/>
<dbReference type="PROSITE" id="PS50188">
    <property type="entry name" value="B302_SPRY"/>
    <property type="match status" value="1"/>
</dbReference>
<dbReference type="InterPro" id="IPR001870">
    <property type="entry name" value="B30.2/SPRY"/>
</dbReference>
<sequence length="267" mass="30516">LDPNTADPRLILSEDLTSVREEEDREEERGGRGGRGARGGREGEEREEEEEEEEEEEREDEEEEQELPDNPERFDDCSVLGSEGFDSGTHSWEVQVGDNTSWELGVFAKSVQRKGDIESGLWRIDYYEGEYSAWSPSGPETPLLLQKKLQRVRVSLDWNRGQLSFSDPDTNTHIHTFTHTFTQRMFPFISNWDVRPLQVLPVKVSVTVEQHDDEDDDDDDDDDVSVPFSQTVKASQMFVSRLTLKDRAGGFLRDMSNCSFNVWSGGS</sequence>
<dbReference type="PRINTS" id="PR01407">
    <property type="entry name" value="BUTYPHLNCDUF"/>
</dbReference>
<dbReference type="InterPro" id="IPR043136">
    <property type="entry name" value="B30.2/SPRY_sf"/>
</dbReference>
<gene>
    <name evidence="4" type="primary">LOC117533965</name>
</gene>
<dbReference type="Pfam" id="PF13765">
    <property type="entry name" value="PRY"/>
    <property type="match status" value="1"/>
</dbReference>
<feature type="region of interest" description="Disordered" evidence="1">
    <location>
        <begin position="1"/>
        <end position="89"/>
    </location>
</feature>
<evidence type="ECO:0000313" key="4">
    <source>
        <dbReference type="RefSeq" id="XP_034053882.1"/>
    </source>
</evidence>
<dbReference type="InterPro" id="IPR006574">
    <property type="entry name" value="PRY"/>
</dbReference>
<dbReference type="OrthoDB" id="9049620at2759"/>
<dbReference type="SMART" id="SM00449">
    <property type="entry name" value="SPRY"/>
    <property type="match status" value="1"/>
</dbReference>
<dbReference type="InterPro" id="IPR013320">
    <property type="entry name" value="ConA-like_dom_sf"/>
</dbReference>
<dbReference type="InterPro" id="IPR003877">
    <property type="entry name" value="SPRY_dom"/>
</dbReference>
<dbReference type="CDD" id="cd12893">
    <property type="entry name" value="SPRY_PRY_TRIM35"/>
    <property type="match status" value="1"/>
</dbReference>
<dbReference type="KEGG" id="gacu:117533965"/>
<dbReference type="SUPFAM" id="SSF49899">
    <property type="entry name" value="Concanavalin A-like lectins/glucanases"/>
    <property type="match status" value="1"/>
</dbReference>
<dbReference type="InterPro" id="IPR050143">
    <property type="entry name" value="TRIM/RBCC"/>
</dbReference>
<dbReference type="InParanoid" id="A0A6P8T3G8"/>
<name>A0A6P8T3G8_GYMAC</name>
<dbReference type="InterPro" id="IPR003879">
    <property type="entry name" value="Butyrophylin_SPRY"/>
</dbReference>
<dbReference type="Gene3D" id="2.60.120.920">
    <property type="match status" value="1"/>
</dbReference>
<dbReference type="PANTHER" id="PTHR24103">
    <property type="entry name" value="E3 UBIQUITIN-PROTEIN LIGASE TRIM"/>
    <property type="match status" value="1"/>
</dbReference>
<feature type="compositionally biased region" description="Basic and acidic residues" evidence="1">
    <location>
        <begin position="17"/>
        <end position="31"/>
    </location>
</feature>
<dbReference type="Proteomes" id="UP000515161">
    <property type="component" value="Unplaced"/>
</dbReference>
<dbReference type="GeneID" id="117533965"/>
<feature type="domain" description="B30.2/SPRY" evidence="2">
    <location>
        <begin position="1"/>
        <end position="206"/>
    </location>
</feature>
<evidence type="ECO:0000256" key="1">
    <source>
        <dbReference type="SAM" id="MobiDB-lite"/>
    </source>
</evidence>
<evidence type="ECO:0000259" key="2">
    <source>
        <dbReference type="PROSITE" id="PS50188"/>
    </source>
</evidence>
<accession>A0A6P8T3G8</accession>
<keyword evidence="3" id="KW-1185">Reference proteome</keyword>
<dbReference type="Pfam" id="PF00622">
    <property type="entry name" value="SPRY"/>
    <property type="match status" value="1"/>
</dbReference>
<reference evidence="4" key="1">
    <citation type="submission" date="2025-08" db="UniProtKB">
        <authorList>
            <consortium name="RefSeq"/>
        </authorList>
    </citation>
    <scope>IDENTIFICATION</scope>
</reference>
<feature type="non-terminal residue" evidence="4">
    <location>
        <position position="1"/>
    </location>
</feature>
<dbReference type="RefSeq" id="XP_034053882.1">
    <property type="nucleotide sequence ID" value="XM_034197991.1"/>
</dbReference>
<feature type="compositionally biased region" description="Acidic residues" evidence="1">
    <location>
        <begin position="45"/>
        <end position="69"/>
    </location>
</feature>
<dbReference type="AlphaFoldDB" id="A0A6P8T3G8"/>
<protein>
    <submittedName>
        <fullName evidence="4">E3 ubiquitin-protein ligase TRIM39-like</fullName>
    </submittedName>
</protein>
<organism evidence="3 4">
    <name type="scientific">Gymnodraco acuticeps</name>
    <name type="common">Antarctic dragonfish</name>
    <dbReference type="NCBI Taxonomy" id="8218"/>
    <lineage>
        <taxon>Eukaryota</taxon>
        <taxon>Metazoa</taxon>
        <taxon>Chordata</taxon>
        <taxon>Craniata</taxon>
        <taxon>Vertebrata</taxon>
        <taxon>Euteleostomi</taxon>
        <taxon>Actinopterygii</taxon>
        <taxon>Neopterygii</taxon>
        <taxon>Teleostei</taxon>
        <taxon>Neoteleostei</taxon>
        <taxon>Acanthomorphata</taxon>
        <taxon>Eupercaria</taxon>
        <taxon>Perciformes</taxon>
        <taxon>Notothenioidei</taxon>
        <taxon>Bathydraconidae</taxon>
        <taxon>Gymnodraco</taxon>
    </lineage>
</organism>
<evidence type="ECO:0000313" key="3">
    <source>
        <dbReference type="Proteomes" id="UP000515161"/>
    </source>
</evidence>